<gene>
    <name evidence="2" type="ORF">M670_00042</name>
</gene>
<evidence type="ECO:0000313" key="2">
    <source>
        <dbReference type="EMBL" id="KEF40030.1"/>
    </source>
</evidence>
<dbReference type="EMBL" id="JJRY01000001">
    <property type="protein sequence ID" value="KEF40030.1"/>
    <property type="molecule type" value="Genomic_DNA"/>
</dbReference>
<dbReference type="RefSeq" id="WP_003332824.1">
    <property type="nucleotide sequence ID" value="NZ_JJRY01000001.1"/>
</dbReference>
<dbReference type="AlphaFoldDB" id="A0A072P3G7"/>
<evidence type="ECO:0000313" key="3">
    <source>
        <dbReference type="Proteomes" id="UP000027936"/>
    </source>
</evidence>
<proteinExistence type="predicted"/>
<dbReference type="OrthoDB" id="2931259at2"/>
<keyword evidence="1" id="KW-0175">Coiled coil</keyword>
<dbReference type="GeneID" id="89468821"/>
<name>A0A072P3G7_SCHAZ</name>
<dbReference type="PATRIC" id="fig|1348973.3.peg.38"/>
<reference evidence="2 3" key="1">
    <citation type="submission" date="2014-04" db="EMBL/GenBank/DDBJ databases">
        <title>Draft genome sequence of Bacillus azotoformans MEV2011, a (co-) denitrifying strain unable to grow in the presence of oxygen.</title>
        <authorList>
            <person name="Nielsen M."/>
            <person name="Schreiber L."/>
            <person name="Finster K."/>
            <person name="Schramm A."/>
        </authorList>
    </citation>
    <scope>NUCLEOTIDE SEQUENCE [LARGE SCALE GENOMIC DNA]</scope>
    <source>
        <strain evidence="2 3">MEV2011</strain>
    </source>
</reference>
<protein>
    <submittedName>
        <fullName evidence="2">Uncharacterized protein</fullName>
    </submittedName>
</protein>
<organism evidence="2 3">
    <name type="scientific">Schinkia azotoformans MEV2011</name>
    <dbReference type="NCBI Taxonomy" id="1348973"/>
    <lineage>
        <taxon>Bacteria</taxon>
        <taxon>Bacillati</taxon>
        <taxon>Bacillota</taxon>
        <taxon>Bacilli</taxon>
        <taxon>Bacillales</taxon>
        <taxon>Bacillaceae</taxon>
        <taxon>Calidifontibacillus/Schinkia group</taxon>
        <taxon>Schinkia</taxon>
    </lineage>
</organism>
<accession>A0A072P3G7</accession>
<evidence type="ECO:0000256" key="1">
    <source>
        <dbReference type="SAM" id="Coils"/>
    </source>
</evidence>
<comment type="caution">
    <text evidence="2">The sequence shown here is derived from an EMBL/GenBank/DDBJ whole genome shotgun (WGS) entry which is preliminary data.</text>
</comment>
<feature type="coiled-coil region" evidence="1">
    <location>
        <begin position="81"/>
        <end position="108"/>
    </location>
</feature>
<dbReference type="Proteomes" id="UP000027936">
    <property type="component" value="Unassembled WGS sequence"/>
</dbReference>
<sequence length="108" mass="12509">MEQTINEILKLLNQMNSNIMSKLQTIESRLARIEKMDSIEHYVSVNQIDLTDIKEILERIEESKCLHGNGVDVIETSADFVGKLNKRLDTQLLRIAKVEEEIELLKEK</sequence>